<accession>A0AAD9A1N8</accession>
<reference evidence="1" key="1">
    <citation type="submission" date="2023-01" db="EMBL/GenBank/DDBJ databases">
        <title>Colletotrichum chrysophilum M932 genome sequence.</title>
        <authorList>
            <person name="Baroncelli R."/>
        </authorList>
    </citation>
    <scope>NUCLEOTIDE SEQUENCE</scope>
    <source>
        <strain evidence="1">M932</strain>
    </source>
</reference>
<dbReference type="AlphaFoldDB" id="A0AAD9A1N8"/>
<gene>
    <name evidence="1" type="ORF">CCHR01_18841</name>
</gene>
<comment type="caution">
    <text evidence="1">The sequence shown here is derived from an EMBL/GenBank/DDBJ whole genome shotgun (WGS) entry which is preliminary data.</text>
</comment>
<protein>
    <submittedName>
        <fullName evidence="1">Uncharacterized protein</fullName>
    </submittedName>
</protein>
<sequence>MRTYPRGLARWPSICRRRRPNAATRPSDCSDQIWMLLLRIRLYNLQPWARSRIIQPLMRCNLRPSAPEPRLAHWRALRLSPRYIGSGLGESGLVGTCGGSTTSPGLRPRMGLSLRDTRKRASPFDDPFDPAHHCAALPSPHVCKFDMFASSAASPYGSEVGIGDLRVQAARQQPWPMAVQFHKSRG</sequence>
<evidence type="ECO:0000313" key="2">
    <source>
        <dbReference type="Proteomes" id="UP001243330"/>
    </source>
</evidence>
<proteinExistence type="predicted"/>
<keyword evidence="2" id="KW-1185">Reference proteome</keyword>
<name>A0AAD9A1N8_9PEZI</name>
<dbReference type="EMBL" id="JAQOWY010000811">
    <property type="protein sequence ID" value="KAK1838537.1"/>
    <property type="molecule type" value="Genomic_DNA"/>
</dbReference>
<organism evidence="1 2">
    <name type="scientific">Colletotrichum chrysophilum</name>
    <dbReference type="NCBI Taxonomy" id="1836956"/>
    <lineage>
        <taxon>Eukaryota</taxon>
        <taxon>Fungi</taxon>
        <taxon>Dikarya</taxon>
        <taxon>Ascomycota</taxon>
        <taxon>Pezizomycotina</taxon>
        <taxon>Sordariomycetes</taxon>
        <taxon>Hypocreomycetidae</taxon>
        <taxon>Glomerellales</taxon>
        <taxon>Glomerellaceae</taxon>
        <taxon>Colletotrichum</taxon>
        <taxon>Colletotrichum gloeosporioides species complex</taxon>
    </lineage>
</organism>
<dbReference type="Proteomes" id="UP001243330">
    <property type="component" value="Unassembled WGS sequence"/>
</dbReference>
<evidence type="ECO:0000313" key="1">
    <source>
        <dbReference type="EMBL" id="KAK1838537.1"/>
    </source>
</evidence>